<feature type="region of interest" description="Disordered" evidence="1">
    <location>
        <begin position="213"/>
        <end position="239"/>
    </location>
</feature>
<keyword evidence="4" id="KW-1185">Reference proteome</keyword>
<comment type="caution">
    <text evidence="3">The sequence shown here is derived from an EMBL/GenBank/DDBJ whole genome shotgun (WGS) entry which is preliminary data.</text>
</comment>
<organism evidence="3 4">
    <name type="scientific">Chitinophaga silvisoli</name>
    <dbReference type="NCBI Taxonomy" id="2291814"/>
    <lineage>
        <taxon>Bacteria</taxon>
        <taxon>Pseudomonadati</taxon>
        <taxon>Bacteroidota</taxon>
        <taxon>Chitinophagia</taxon>
        <taxon>Chitinophagales</taxon>
        <taxon>Chitinophagaceae</taxon>
        <taxon>Chitinophaga</taxon>
    </lineage>
</organism>
<gene>
    <name evidence="3" type="ORF">DXN04_12925</name>
</gene>
<evidence type="ECO:0000256" key="1">
    <source>
        <dbReference type="SAM" id="MobiDB-lite"/>
    </source>
</evidence>
<sequence length="239" mass="25104">MKQITGYAVLVLLALTHTGCDEQGIKGSGVGSSETRKVGDFHAVSLRGAMDIEYTDGPAEDVVIEAEDNILPLIITEVKDGQLIVREKDHFHLNLHKKIKVKVTAPDVEELSLAGSGTIHVMNDWEQDDHIKLSITGSGDVIGAVDAPQVSVAVTGSGDVKLKGETKDLDVDIAGSGSFKGYDLRAENTNVHVGGSGDAQVHASVKLDVQVSGSGSVDYHGNPQVNSSTSGSGSVHKRD</sequence>
<protein>
    <submittedName>
        <fullName evidence="3">DUF2807 domain-containing protein</fullName>
    </submittedName>
</protein>
<name>A0A3E1P201_9BACT</name>
<feature type="compositionally biased region" description="Polar residues" evidence="1">
    <location>
        <begin position="223"/>
        <end position="233"/>
    </location>
</feature>
<dbReference type="PANTHER" id="PTHR39200:SF1">
    <property type="entry name" value="AUTO-TRANSPORTER ADHESIN HEAD GIN DOMAIN-CONTAINING PROTEIN-RELATED"/>
    <property type="match status" value="1"/>
</dbReference>
<dbReference type="OrthoDB" id="1014513at2"/>
<evidence type="ECO:0000259" key="2">
    <source>
        <dbReference type="Pfam" id="PF10988"/>
    </source>
</evidence>
<evidence type="ECO:0000313" key="3">
    <source>
        <dbReference type="EMBL" id="RFM34182.1"/>
    </source>
</evidence>
<dbReference type="Proteomes" id="UP000261174">
    <property type="component" value="Unassembled WGS sequence"/>
</dbReference>
<dbReference type="InterPro" id="IPR021255">
    <property type="entry name" value="DUF2807"/>
</dbReference>
<dbReference type="PANTHER" id="PTHR39200">
    <property type="entry name" value="HYPOTHETICAL EXPORTED PROTEIN"/>
    <property type="match status" value="1"/>
</dbReference>
<proteinExistence type="predicted"/>
<dbReference type="RefSeq" id="WP_116853772.1">
    <property type="nucleotide sequence ID" value="NZ_QTJV01000004.1"/>
</dbReference>
<dbReference type="EMBL" id="QTJV01000004">
    <property type="protein sequence ID" value="RFM34182.1"/>
    <property type="molecule type" value="Genomic_DNA"/>
</dbReference>
<evidence type="ECO:0000313" key="4">
    <source>
        <dbReference type="Proteomes" id="UP000261174"/>
    </source>
</evidence>
<accession>A0A3E1P201</accession>
<dbReference type="Pfam" id="PF10988">
    <property type="entry name" value="DUF2807"/>
    <property type="match status" value="1"/>
</dbReference>
<dbReference type="Gene3D" id="2.160.20.120">
    <property type="match status" value="1"/>
</dbReference>
<dbReference type="AlphaFoldDB" id="A0A3E1P201"/>
<feature type="domain" description="Putative auto-transporter adhesin head GIN" evidence="2">
    <location>
        <begin position="40"/>
        <end position="223"/>
    </location>
</feature>
<reference evidence="3 4" key="1">
    <citation type="submission" date="2018-08" db="EMBL/GenBank/DDBJ databases">
        <title>Chitinophaga sp. K20C18050901, a novel bacterium isolated from forest soil.</title>
        <authorList>
            <person name="Wang C."/>
        </authorList>
    </citation>
    <scope>NUCLEOTIDE SEQUENCE [LARGE SCALE GENOMIC DNA]</scope>
    <source>
        <strain evidence="3 4">K20C18050901</strain>
    </source>
</reference>